<dbReference type="CDD" id="cd16917">
    <property type="entry name" value="HATPase_UhpB-NarQ-NarX-like"/>
    <property type="match status" value="1"/>
</dbReference>
<keyword evidence="10" id="KW-0812">Transmembrane</keyword>
<dbReference type="InterPro" id="IPR003594">
    <property type="entry name" value="HATPase_dom"/>
</dbReference>
<comment type="catalytic activity">
    <reaction evidence="1">
        <text>ATP + protein L-histidine = ADP + protein N-phospho-L-histidine.</text>
        <dbReference type="EC" id="2.7.13.3"/>
    </reaction>
</comment>
<protein>
    <recommendedName>
        <fullName evidence="2">histidine kinase</fullName>
        <ecNumber evidence="2">2.7.13.3</ecNumber>
    </recommendedName>
</protein>
<dbReference type="PANTHER" id="PTHR24421:SF10">
    <property type="entry name" value="NITRATE_NITRITE SENSOR PROTEIN NARQ"/>
    <property type="match status" value="1"/>
</dbReference>
<dbReference type="GO" id="GO:0005524">
    <property type="term" value="F:ATP binding"/>
    <property type="evidence" value="ECO:0007669"/>
    <property type="project" value="UniProtKB-KW"/>
</dbReference>
<keyword evidence="6 13" id="KW-0418">Kinase</keyword>
<dbReference type="EMBL" id="OBDY01000014">
    <property type="protein sequence ID" value="SNY53609.1"/>
    <property type="molecule type" value="Genomic_DNA"/>
</dbReference>
<dbReference type="PANTHER" id="PTHR24421">
    <property type="entry name" value="NITRATE/NITRITE SENSOR PROTEIN NARX-RELATED"/>
    <property type="match status" value="1"/>
</dbReference>
<accession>A0A285IZX7</accession>
<evidence type="ECO:0000259" key="12">
    <source>
        <dbReference type="Pfam" id="PF07730"/>
    </source>
</evidence>
<dbReference type="InterPro" id="IPR011712">
    <property type="entry name" value="Sig_transdc_His_kin_sub3_dim/P"/>
</dbReference>
<keyword evidence="8" id="KW-0902">Two-component regulatory system</keyword>
<evidence type="ECO:0000259" key="11">
    <source>
        <dbReference type="Pfam" id="PF02518"/>
    </source>
</evidence>
<proteinExistence type="predicted"/>
<keyword evidence="10" id="KW-1133">Transmembrane helix</keyword>
<evidence type="ECO:0000256" key="10">
    <source>
        <dbReference type="SAM" id="Phobius"/>
    </source>
</evidence>
<evidence type="ECO:0000313" key="14">
    <source>
        <dbReference type="Proteomes" id="UP000219612"/>
    </source>
</evidence>
<keyword evidence="7" id="KW-0067">ATP-binding</keyword>
<name>A0A285IZX7_9ACTN</name>
<dbReference type="GO" id="GO:0000155">
    <property type="term" value="F:phosphorelay sensor kinase activity"/>
    <property type="evidence" value="ECO:0007669"/>
    <property type="project" value="InterPro"/>
</dbReference>
<evidence type="ECO:0000256" key="9">
    <source>
        <dbReference type="SAM" id="Coils"/>
    </source>
</evidence>
<gene>
    <name evidence="13" type="ORF">SAMN05421748_11490</name>
</gene>
<evidence type="ECO:0000256" key="4">
    <source>
        <dbReference type="ARBA" id="ARBA00022679"/>
    </source>
</evidence>
<keyword evidence="9" id="KW-0175">Coiled coil</keyword>
<dbReference type="GO" id="GO:0046983">
    <property type="term" value="F:protein dimerization activity"/>
    <property type="evidence" value="ECO:0007669"/>
    <property type="project" value="InterPro"/>
</dbReference>
<keyword evidence="3" id="KW-0597">Phosphoprotein</keyword>
<dbReference type="InterPro" id="IPR050482">
    <property type="entry name" value="Sensor_HK_TwoCompSys"/>
</dbReference>
<dbReference type="Pfam" id="PF07730">
    <property type="entry name" value="HisKA_3"/>
    <property type="match status" value="1"/>
</dbReference>
<keyword evidence="4" id="KW-0808">Transferase</keyword>
<evidence type="ECO:0000256" key="3">
    <source>
        <dbReference type="ARBA" id="ARBA00022553"/>
    </source>
</evidence>
<dbReference type="EC" id="2.7.13.3" evidence="2"/>
<feature type="domain" description="Histidine kinase/HSP90-like ATPase" evidence="11">
    <location>
        <begin position="318"/>
        <end position="408"/>
    </location>
</feature>
<evidence type="ECO:0000256" key="8">
    <source>
        <dbReference type="ARBA" id="ARBA00023012"/>
    </source>
</evidence>
<feature type="domain" description="Signal transduction histidine kinase subgroup 3 dimerisation and phosphoacceptor" evidence="12">
    <location>
        <begin position="204"/>
        <end position="269"/>
    </location>
</feature>
<keyword evidence="14" id="KW-1185">Reference proteome</keyword>
<organism evidence="13 14">
    <name type="scientific">Paractinoplanes atraurantiacus</name>
    <dbReference type="NCBI Taxonomy" id="1036182"/>
    <lineage>
        <taxon>Bacteria</taxon>
        <taxon>Bacillati</taxon>
        <taxon>Actinomycetota</taxon>
        <taxon>Actinomycetes</taxon>
        <taxon>Micromonosporales</taxon>
        <taxon>Micromonosporaceae</taxon>
        <taxon>Paractinoplanes</taxon>
    </lineage>
</organism>
<keyword evidence="5" id="KW-0547">Nucleotide-binding</keyword>
<dbReference type="Gene3D" id="3.30.565.10">
    <property type="entry name" value="Histidine kinase-like ATPase, C-terminal domain"/>
    <property type="match status" value="1"/>
</dbReference>
<feature type="transmembrane region" description="Helical" evidence="10">
    <location>
        <begin position="27"/>
        <end position="49"/>
    </location>
</feature>
<keyword evidence="10" id="KW-0472">Membrane</keyword>
<dbReference type="SUPFAM" id="SSF55874">
    <property type="entry name" value="ATPase domain of HSP90 chaperone/DNA topoisomerase II/histidine kinase"/>
    <property type="match status" value="1"/>
</dbReference>
<evidence type="ECO:0000256" key="7">
    <source>
        <dbReference type="ARBA" id="ARBA00022840"/>
    </source>
</evidence>
<feature type="transmembrane region" description="Helical" evidence="10">
    <location>
        <begin position="156"/>
        <end position="175"/>
    </location>
</feature>
<feature type="transmembrane region" description="Helical" evidence="10">
    <location>
        <begin position="80"/>
        <end position="97"/>
    </location>
</feature>
<evidence type="ECO:0000313" key="13">
    <source>
        <dbReference type="EMBL" id="SNY53609.1"/>
    </source>
</evidence>
<dbReference type="InterPro" id="IPR036890">
    <property type="entry name" value="HATPase_C_sf"/>
</dbReference>
<feature type="transmembrane region" description="Helical" evidence="10">
    <location>
        <begin position="55"/>
        <end position="73"/>
    </location>
</feature>
<dbReference type="AlphaFoldDB" id="A0A285IZX7"/>
<evidence type="ECO:0000256" key="6">
    <source>
        <dbReference type="ARBA" id="ARBA00022777"/>
    </source>
</evidence>
<dbReference type="Pfam" id="PF02518">
    <property type="entry name" value="HATPase_c"/>
    <property type="match status" value="1"/>
</dbReference>
<dbReference type="GO" id="GO:0016020">
    <property type="term" value="C:membrane"/>
    <property type="evidence" value="ECO:0007669"/>
    <property type="project" value="InterPro"/>
</dbReference>
<dbReference type="Gene3D" id="1.20.5.1930">
    <property type="match status" value="1"/>
</dbReference>
<evidence type="ECO:0000256" key="5">
    <source>
        <dbReference type="ARBA" id="ARBA00022741"/>
    </source>
</evidence>
<feature type="coiled-coil region" evidence="9">
    <location>
        <begin position="178"/>
        <end position="205"/>
    </location>
</feature>
<reference evidence="13 14" key="1">
    <citation type="submission" date="2017-09" db="EMBL/GenBank/DDBJ databases">
        <authorList>
            <person name="Ehlers B."/>
            <person name="Leendertz F.H."/>
        </authorList>
    </citation>
    <scope>NUCLEOTIDE SEQUENCE [LARGE SCALE GENOMIC DNA]</scope>
    <source>
        <strain evidence="13 14">CGMCC 4.6857</strain>
    </source>
</reference>
<evidence type="ECO:0000256" key="2">
    <source>
        <dbReference type="ARBA" id="ARBA00012438"/>
    </source>
</evidence>
<evidence type="ECO:0000256" key="1">
    <source>
        <dbReference type="ARBA" id="ARBA00000085"/>
    </source>
</evidence>
<sequence>MHRRSDAGHGSSGYGVNVTAPIEWLRWWLVAGGLALVALPVNAALSALVFGIPPLVAVLTGIAQAAALPLILIRPREATALQLLAVVVVALALPPGSVSTWPLTVPGLLTLIAHTGLVSARCDWRATTLTWSVSSVLLPVVALLDPRGRSVGDGLLIEILYPALSALVVGAVMLVRRWREVRRELADARRDVEIEQNQRAIAEERTRIARELHDVVAHGMSVIHMQATSASYRIDDLDPRAEAEFTRIATGARAAMREMRQLLSVLRAQDADAELSPVPGLDGLPDLVASAERAGLPVEVRQTAAVRAAAVPERVALAAYRLVQESLSNVIRHAPGARTQIELRIEGSDLLLSVVNESAPRPAEPMESPELTGHGLTGMRERVRQVGGTLETGVRAGGGYRVAARLPIGAEQ</sequence>
<dbReference type="Proteomes" id="UP000219612">
    <property type="component" value="Unassembled WGS sequence"/>
</dbReference>